<dbReference type="PANTHER" id="PTHR43229:SF6">
    <property type="entry name" value="ABC-TYPE MULTIDRUG TRANSPORT SYSTEM, PERMEASE COMPONENT"/>
    <property type="match status" value="1"/>
</dbReference>
<proteinExistence type="predicted"/>
<dbReference type="InterPro" id="IPR051784">
    <property type="entry name" value="Nod_factor_ABC_transporter"/>
</dbReference>
<keyword evidence="1" id="KW-1133">Transmembrane helix</keyword>
<feature type="transmembrane region" description="Helical" evidence="1">
    <location>
        <begin position="175"/>
        <end position="200"/>
    </location>
</feature>
<gene>
    <name evidence="2" type="ORF">ENR64_24780</name>
</gene>
<feature type="transmembrane region" description="Helical" evidence="1">
    <location>
        <begin position="100"/>
        <end position="127"/>
    </location>
</feature>
<accession>A0A7C3KI29</accession>
<organism evidence="2">
    <name type="scientific">Oscillatoriales cyanobacterium SpSt-418</name>
    <dbReference type="NCBI Taxonomy" id="2282169"/>
    <lineage>
        <taxon>Bacteria</taxon>
        <taxon>Bacillati</taxon>
        <taxon>Cyanobacteriota</taxon>
        <taxon>Cyanophyceae</taxon>
        <taxon>Oscillatoriophycideae</taxon>
        <taxon>Oscillatoriales</taxon>
    </lineage>
</organism>
<dbReference type="EMBL" id="DSRU01000349">
    <property type="protein sequence ID" value="HFN00911.1"/>
    <property type="molecule type" value="Genomic_DNA"/>
</dbReference>
<feature type="transmembrane region" description="Helical" evidence="1">
    <location>
        <begin position="139"/>
        <end position="163"/>
    </location>
</feature>
<dbReference type="AlphaFoldDB" id="A0A7C3KI29"/>
<feature type="transmembrane region" description="Helical" evidence="1">
    <location>
        <begin position="57"/>
        <end position="79"/>
    </location>
</feature>
<sequence>MLYLFVAELKREWILLRRYAAEAISGIIGLVIVFYGLFLSARYVAGPTAQLGDRLDAIVVGYVLWSLSIFILGDIAGSLQREAQTGTLEQILLSPLRVSYLFLIRAIANLSIQFLLNLFVLLAISALTGSQLSFSLAAVPPLIAVVLGAYGLSLGMGSLALLVKRVQQVLGIVQFVLLFLLTVPIETWAGSSQIFGMLLPMTPGAGLLRTVLAQGKPVELVPLAIALVNGCVYFGLGLVIFWWAEKIAKRQGKLAGY</sequence>
<dbReference type="PANTHER" id="PTHR43229">
    <property type="entry name" value="NODULATION PROTEIN J"/>
    <property type="match status" value="1"/>
</dbReference>
<keyword evidence="1" id="KW-0472">Membrane</keyword>
<evidence type="ECO:0000256" key="1">
    <source>
        <dbReference type="SAM" id="Phobius"/>
    </source>
</evidence>
<keyword evidence="1" id="KW-0812">Transmembrane</keyword>
<protein>
    <submittedName>
        <fullName evidence="2">ABC transporter permease</fullName>
    </submittedName>
</protein>
<name>A0A7C3KI29_9CYAN</name>
<comment type="caution">
    <text evidence="2">The sequence shown here is derived from an EMBL/GenBank/DDBJ whole genome shotgun (WGS) entry which is preliminary data.</text>
</comment>
<reference evidence="2" key="1">
    <citation type="journal article" date="2020" name="mSystems">
        <title>Genome- and Community-Level Interaction Insights into Carbon Utilization and Element Cycling Functions of Hydrothermarchaeota in Hydrothermal Sediment.</title>
        <authorList>
            <person name="Zhou Z."/>
            <person name="Liu Y."/>
            <person name="Xu W."/>
            <person name="Pan J."/>
            <person name="Luo Z.H."/>
            <person name="Li M."/>
        </authorList>
    </citation>
    <scope>NUCLEOTIDE SEQUENCE [LARGE SCALE GENOMIC DNA]</scope>
    <source>
        <strain evidence="2">SpSt-418</strain>
    </source>
</reference>
<feature type="transmembrane region" description="Helical" evidence="1">
    <location>
        <begin position="220"/>
        <end position="244"/>
    </location>
</feature>
<feature type="transmembrane region" description="Helical" evidence="1">
    <location>
        <begin position="20"/>
        <end position="45"/>
    </location>
</feature>
<evidence type="ECO:0000313" key="2">
    <source>
        <dbReference type="EMBL" id="HFN00911.1"/>
    </source>
</evidence>